<accession>A0A286RFI4</accession>
<gene>
    <name evidence="1" type="ORF">THTE_2105</name>
</gene>
<sequence length="56" mass="6395">MMHLCPWQLPFHPVTPTPLAESQTSPKNIRTDCIRDAQSVNRCTPCEKSKFLVKVL</sequence>
<protein>
    <submittedName>
        <fullName evidence="1">Uncharacterized protein</fullName>
    </submittedName>
</protein>
<dbReference type="KEGG" id="ttf:THTE_2105"/>
<evidence type="ECO:0000313" key="1">
    <source>
        <dbReference type="EMBL" id="ASV74707.1"/>
    </source>
</evidence>
<evidence type="ECO:0000313" key="2">
    <source>
        <dbReference type="Proteomes" id="UP000215086"/>
    </source>
</evidence>
<name>A0A286RFI4_9BACT</name>
<dbReference type="Proteomes" id="UP000215086">
    <property type="component" value="Chromosome"/>
</dbReference>
<reference evidence="1 2" key="1">
    <citation type="journal article" name="Front. Microbiol.">
        <title>Sugar Metabolism of the First Thermophilic Planctomycete Thermogutta terrifontis: Comparative Genomic and Transcriptomic Approaches.</title>
        <authorList>
            <person name="Elcheninov A.G."/>
            <person name="Menzel P."/>
            <person name="Gudbergsdottir S.R."/>
            <person name="Slesarev A.I."/>
            <person name="Kadnikov V.V."/>
            <person name="Krogh A."/>
            <person name="Bonch-Osmolovskaya E.A."/>
            <person name="Peng X."/>
            <person name="Kublanov I.V."/>
        </authorList>
    </citation>
    <scope>NUCLEOTIDE SEQUENCE [LARGE SCALE GENOMIC DNA]</scope>
    <source>
        <strain evidence="1 2">R1</strain>
    </source>
</reference>
<dbReference type="EMBL" id="CP018477">
    <property type="protein sequence ID" value="ASV74707.1"/>
    <property type="molecule type" value="Genomic_DNA"/>
</dbReference>
<dbReference type="AlphaFoldDB" id="A0A286RFI4"/>
<proteinExistence type="predicted"/>
<organism evidence="1 2">
    <name type="scientific">Thermogutta terrifontis</name>
    <dbReference type="NCBI Taxonomy" id="1331910"/>
    <lineage>
        <taxon>Bacteria</taxon>
        <taxon>Pseudomonadati</taxon>
        <taxon>Planctomycetota</taxon>
        <taxon>Planctomycetia</taxon>
        <taxon>Pirellulales</taxon>
        <taxon>Thermoguttaceae</taxon>
        <taxon>Thermogutta</taxon>
    </lineage>
</organism>
<keyword evidence="2" id="KW-1185">Reference proteome</keyword>